<feature type="compositionally biased region" description="Basic residues" evidence="1">
    <location>
        <begin position="592"/>
        <end position="606"/>
    </location>
</feature>
<protein>
    <submittedName>
        <fullName evidence="3">Uncharacterized protein</fullName>
    </submittedName>
</protein>
<name>A0A0A1WLL4_ZEUCU</name>
<evidence type="ECO:0000256" key="1">
    <source>
        <dbReference type="SAM" id="MobiDB-lite"/>
    </source>
</evidence>
<proteinExistence type="predicted"/>
<keyword evidence="2" id="KW-0812">Transmembrane</keyword>
<dbReference type="AlphaFoldDB" id="A0A0A1WLL4"/>
<accession>A0A0A1WLL4</accession>
<keyword evidence="2" id="KW-1133">Transmembrane helix</keyword>
<sequence length="899" mass="102039">MDFTLGLITGAYVVFALIVFYIVYIIEVKLDLPGIMNNHAVHQHSVGLNNNQTNENILTKFPEISQTRLRHMVESIIAEMLATPNLSNVNVSELELNTHKNGNGRPQHCHRYRTEHYFEPRAYQDFLTTTVLNKISHKEANVRRFSESTPDLCSSNIDVNFNMEDRSTSSNSSLGPTSAFSYADAERSPKVIKDLDRESTLNDYIASHMVPLPDLSNAMTESEDDDNASISSSILIEGNWEDNWLFRKKRPSITTSMTGSIGMLIPAPKDDVRAQIGDKTTDEISDLSEMESDTDDSSLKIYSSLDPRSDRILNKHLIGGQNTKGILDELIETASLVSNTSLPRSESNYFETMNKHVLEVASKTEAFNSCIASNSPQEEEIKLKSKPKNYYEDHLTPETENNSLSDQLRSDINRARKSTQTTTESNIDAYNNDQGISHTNKCNNSFINTTNLTNGSYPNLTPCTKSNGKQGQHFIYNSNYERDNHGEEDDVIPLRKFVPGSIAEREYKKWYNAVEMPNNPYSPEALERRISGSQERFIDLPNINSSTNKNVITITETTKAEEDSENEHRSDIGYKRYSRDYYINADNTPKVSPKHQIHRNDRRKRLSSGCSDEHIADTGTKEVNSYGKNAYKSIPLYSDHSDCHWILSTPVRRSSSLKCINHRSPQKSFYNFTPNAASTVPTYYKILPPQPRSFTSASHYDNLDRIHLQTTKLQNDSYKCTSLISNKTRHNEYENKDGSFDIDDKIDLDYCIDDKRSQLSWRSASVATNYSETLPKRRTLSSLSYYNNSIDTSLNSSKFNNLILSNSNILSQFEKQLLHKDLKRNSFRAISSTTKDFVMNPLYERENIRTANADSINSKNRANILTEGVSDDQIDSGVDSFLHCFAETDTYSGNTSLFK</sequence>
<gene>
    <name evidence="3" type="ORF">g.26823</name>
</gene>
<evidence type="ECO:0000256" key="2">
    <source>
        <dbReference type="SAM" id="Phobius"/>
    </source>
</evidence>
<organism evidence="3">
    <name type="scientific">Zeugodacus cucurbitae</name>
    <name type="common">Melon fruit fly</name>
    <name type="synonym">Bactrocera cucurbitae</name>
    <dbReference type="NCBI Taxonomy" id="28588"/>
    <lineage>
        <taxon>Eukaryota</taxon>
        <taxon>Metazoa</taxon>
        <taxon>Ecdysozoa</taxon>
        <taxon>Arthropoda</taxon>
        <taxon>Hexapoda</taxon>
        <taxon>Insecta</taxon>
        <taxon>Pterygota</taxon>
        <taxon>Neoptera</taxon>
        <taxon>Endopterygota</taxon>
        <taxon>Diptera</taxon>
        <taxon>Brachycera</taxon>
        <taxon>Muscomorpha</taxon>
        <taxon>Tephritoidea</taxon>
        <taxon>Tephritidae</taxon>
        <taxon>Zeugodacus</taxon>
        <taxon>Zeugodacus</taxon>
    </lineage>
</organism>
<reference evidence="3" key="2">
    <citation type="journal article" date="2015" name="Gigascience">
        <title>Reconstructing a comprehensive transcriptome assembly of a white-pupal translocated strain of the pest fruit fly Bactrocera cucurbitae.</title>
        <authorList>
            <person name="Sim S.B."/>
            <person name="Calla B."/>
            <person name="Hall B."/>
            <person name="DeRego T."/>
            <person name="Geib S.M."/>
        </authorList>
    </citation>
    <scope>NUCLEOTIDE SEQUENCE</scope>
</reference>
<reference evidence="3" key="1">
    <citation type="submission" date="2014-11" db="EMBL/GenBank/DDBJ databases">
        <authorList>
            <person name="Geib S."/>
        </authorList>
    </citation>
    <scope>NUCLEOTIDE SEQUENCE</scope>
</reference>
<keyword evidence="2" id="KW-0472">Membrane</keyword>
<feature type="transmembrane region" description="Helical" evidence="2">
    <location>
        <begin position="6"/>
        <end position="26"/>
    </location>
</feature>
<dbReference type="EMBL" id="GBXI01015014">
    <property type="protein sequence ID" value="JAC99277.1"/>
    <property type="molecule type" value="Transcribed_RNA"/>
</dbReference>
<evidence type="ECO:0000313" key="3">
    <source>
        <dbReference type="EMBL" id="JAC99277.1"/>
    </source>
</evidence>
<feature type="region of interest" description="Disordered" evidence="1">
    <location>
        <begin position="585"/>
        <end position="613"/>
    </location>
</feature>